<dbReference type="InterPro" id="IPR029001">
    <property type="entry name" value="ITPase-like_fam"/>
</dbReference>
<evidence type="ECO:0000256" key="2">
    <source>
        <dbReference type="ARBA" id="ARBA00011738"/>
    </source>
</evidence>
<evidence type="ECO:0000256" key="3">
    <source>
        <dbReference type="ARBA" id="ARBA00022723"/>
    </source>
</evidence>
<evidence type="ECO:0000256" key="6">
    <source>
        <dbReference type="ARBA" id="ARBA00022842"/>
    </source>
</evidence>
<feature type="binding site" evidence="10">
    <location>
        <begin position="9"/>
        <end position="14"/>
    </location>
    <ligand>
        <name>substrate</name>
    </ligand>
</feature>
<dbReference type="InterPro" id="IPR002637">
    <property type="entry name" value="RdgB/HAM1"/>
</dbReference>
<dbReference type="Pfam" id="PF01725">
    <property type="entry name" value="Ham1p_like"/>
    <property type="match status" value="1"/>
</dbReference>
<proteinExistence type="inferred from homology"/>
<dbReference type="Gene3D" id="3.90.950.10">
    <property type="match status" value="1"/>
</dbReference>
<comment type="catalytic activity">
    <reaction evidence="10">
        <text>ITP + H2O = IMP + diphosphate + H(+)</text>
        <dbReference type="Rhea" id="RHEA:29399"/>
        <dbReference type="ChEBI" id="CHEBI:15377"/>
        <dbReference type="ChEBI" id="CHEBI:15378"/>
        <dbReference type="ChEBI" id="CHEBI:33019"/>
        <dbReference type="ChEBI" id="CHEBI:58053"/>
        <dbReference type="ChEBI" id="CHEBI:61402"/>
        <dbReference type="EC" id="3.6.1.66"/>
    </reaction>
</comment>
<accession>A0A3E5B459</accession>
<feature type="binding site" evidence="10">
    <location>
        <begin position="178"/>
        <end position="179"/>
    </location>
    <ligand>
        <name>substrate</name>
    </ligand>
</feature>
<comment type="function">
    <text evidence="10">Pyrophosphatase that catalyzes the hydrolysis of nucleoside triphosphates to their monophosphate derivatives, with a high preference for the non-canonical purine nucleotides XTP (xanthosine triphosphate), dITP (deoxyinosine triphosphate) and ITP. Seems to function as a house-cleaning enzyme that removes non-canonical purine nucleotides from the nucleotide pool, thus preventing their incorporation into DNA/RNA and avoiding chromosomal lesions.</text>
</comment>
<feature type="active site" description="Proton acceptor" evidence="10">
    <location>
        <position position="70"/>
    </location>
</feature>
<feature type="binding site" evidence="10">
    <location>
        <position position="173"/>
    </location>
    <ligand>
        <name>substrate</name>
    </ligand>
</feature>
<evidence type="ECO:0000256" key="4">
    <source>
        <dbReference type="ARBA" id="ARBA00022741"/>
    </source>
</evidence>
<keyword evidence="5 10" id="KW-0378">Hydrolase</keyword>
<dbReference type="GO" id="GO:0000166">
    <property type="term" value="F:nucleotide binding"/>
    <property type="evidence" value="ECO:0007669"/>
    <property type="project" value="UniProtKB-KW"/>
</dbReference>
<dbReference type="PANTHER" id="PTHR11067:SF9">
    <property type="entry name" value="INOSINE TRIPHOSPHATE PYROPHOSPHATASE"/>
    <property type="match status" value="1"/>
</dbReference>
<evidence type="ECO:0000313" key="13">
    <source>
        <dbReference type="Proteomes" id="UP000260983"/>
    </source>
</evidence>
<dbReference type="GO" id="GO:0036222">
    <property type="term" value="F:XTP diphosphatase activity"/>
    <property type="evidence" value="ECO:0007669"/>
    <property type="project" value="UniProtKB-UniRule"/>
</dbReference>
<dbReference type="GO" id="GO:0035870">
    <property type="term" value="F:dITP diphosphatase activity"/>
    <property type="evidence" value="ECO:0007669"/>
    <property type="project" value="UniProtKB-UniRule"/>
</dbReference>
<feature type="binding site" evidence="10">
    <location>
        <position position="71"/>
    </location>
    <ligand>
        <name>substrate</name>
    </ligand>
</feature>
<evidence type="ECO:0000256" key="10">
    <source>
        <dbReference type="HAMAP-Rule" id="MF_01405"/>
    </source>
</evidence>
<dbReference type="PANTHER" id="PTHR11067">
    <property type="entry name" value="INOSINE TRIPHOSPHATE PYROPHOSPHATASE/HAM1 PROTEIN"/>
    <property type="match status" value="1"/>
</dbReference>
<keyword evidence="7 10" id="KW-0546">Nucleotide metabolism</keyword>
<keyword evidence="4 10" id="KW-0547">Nucleotide-binding</keyword>
<dbReference type="RefSeq" id="WP_117725191.1">
    <property type="nucleotide sequence ID" value="NZ_QSUL01000014.1"/>
</dbReference>
<evidence type="ECO:0000256" key="11">
    <source>
        <dbReference type="RuleBase" id="RU003781"/>
    </source>
</evidence>
<name>A0A3E5B459_9BACE</name>
<feature type="binding site" evidence="10">
    <location>
        <position position="70"/>
    </location>
    <ligand>
        <name>Mg(2+)</name>
        <dbReference type="ChEBI" id="CHEBI:18420"/>
    </ligand>
</feature>
<dbReference type="NCBIfam" id="NF011398">
    <property type="entry name" value="PRK14823.1"/>
    <property type="match status" value="1"/>
</dbReference>
<evidence type="ECO:0000313" key="12">
    <source>
        <dbReference type="EMBL" id="RGN32368.1"/>
    </source>
</evidence>
<evidence type="ECO:0000256" key="1">
    <source>
        <dbReference type="ARBA" id="ARBA00008023"/>
    </source>
</evidence>
<protein>
    <recommendedName>
        <fullName evidence="10">dITP/XTP pyrophosphatase</fullName>
        <ecNumber evidence="10">3.6.1.66</ecNumber>
    </recommendedName>
    <alternativeName>
        <fullName evidence="10">Non-canonical purine NTP pyrophosphatase</fullName>
    </alternativeName>
    <alternativeName>
        <fullName evidence="10">Non-standard purine NTP pyrophosphatase</fullName>
    </alternativeName>
    <alternativeName>
        <fullName evidence="10">Nucleoside-triphosphate diphosphatase</fullName>
    </alternativeName>
    <alternativeName>
        <fullName evidence="10">Nucleoside-triphosphate pyrophosphatase</fullName>
        <shortName evidence="10">NTPase</shortName>
    </alternativeName>
</protein>
<dbReference type="EMBL" id="QSUL01000014">
    <property type="protein sequence ID" value="RGN32368.1"/>
    <property type="molecule type" value="Genomic_DNA"/>
</dbReference>
<dbReference type="GO" id="GO:0009117">
    <property type="term" value="P:nucleotide metabolic process"/>
    <property type="evidence" value="ECO:0007669"/>
    <property type="project" value="UniProtKB-KW"/>
</dbReference>
<dbReference type="EC" id="3.6.1.66" evidence="10"/>
<dbReference type="GO" id="GO:0017111">
    <property type="term" value="F:ribonucleoside triphosphate phosphatase activity"/>
    <property type="evidence" value="ECO:0007669"/>
    <property type="project" value="InterPro"/>
</dbReference>
<dbReference type="CDD" id="cd00515">
    <property type="entry name" value="HAM1"/>
    <property type="match status" value="1"/>
</dbReference>
<dbReference type="AlphaFoldDB" id="A0A3E5B459"/>
<dbReference type="Proteomes" id="UP000260983">
    <property type="component" value="Unassembled WGS sequence"/>
</dbReference>
<dbReference type="SUPFAM" id="SSF52972">
    <property type="entry name" value="ITPase-like"/>
    <property type="match status" value="1"/>
</dbReference>
<comment type="subunit">
    <text evidence="2 10">Homodimer.</text>
</comment>
<evidence type="ECO:0000256" key="8">
    <source>
        <dbReference type="ARBA" id="ARBA00051875"/>
    </source>
</evidence>
<gene>
    <name evidence="12" type="ORF">DXB65_18985</name>
</gene>
<comment type="cofactor">
    <cofactor evidence="10">
        <name>Mg(2+)</name>
        <dbReference type="ChEBI" id="CHEBI:18420"/>
    </cofactor>
    <text evidence="10">Binds 1 Mg(2+) ion per subunit.</text>
</comment>
<feature type="binding site" evidence="10">
    <location>
        <begin position="150"/>
        <end position="153"/>
    </location>
    <ligand>
        <name>substrate</name>
    </ligand>
</feature>
<comment type="caution">
    <text evidence="10">Lacks conserved residue(s) required for the propagation of feature annotation.</text>
</comment>
<comment type="catalytic activity">
    <reaction evidence="9 10">
        <text>XTP + H2O = XMP + diphosphate + H(+)</text>
        <dbReference type="Rhea" id="RHEA:28610"/>
        <dbReference type="ChEBI" id="CHEBI:15377"/>
        <dbReference type="ChEBI" id="CHEBI:15378"/>
        <dbReference type="ChEBI" id="CHEBI:33019"/>
        <dbReference type="ChEBI" id="CHEBI:57464"/>
        <dbReference type="ChEBI" id="CHEBI:61314"/>
        <dbReference type="EC" id="3.6.1.66"/>
    </reaction>
</comment>
<keyword evidence="3 10" id="KW-0479">Metal-binding</keyword>
<comment type="similarity">
    <text evidence="1 10 11">Belongs to the HAM1 NTPase family.</text>
</comment>
<dbReference type="FunFam" id="3.90.950.10:FF:000001">
    <property type="entry name" value="dITP/XTP pyrophosphatase"/>
    <property type="match status" value="1"/>
</dbReference>
<dbReference type="GO" id="GO:0036220">
    <property type="term" value="F:ITP diphosphatase activity"/>
    <property type="evidence" value="ECO:0007669"/>
    <property type="project" value="UniProtKB-UniRule"/>
</dbReference>
<reference evidence="12 13" key="1">
    <citation type="submission" date="2018-08" db="EMBL/GenBank/DDBJ databases">
        <title>A genome reference for cultivated species of the human gut microbiota.</title>
        <authorList>
            <person name="Zou Y."/>
            <person name="Xue W."/>
            <person name="Luo G."/>
        </authorList>
    </citation>
    <scope>NUCLEOTIDE SEQUENCE [LARGE SCALE GENOMIC DNA]</scope>
    <source>
        <strain evidence="12 13">OM05-15BH</strain>
    </source>
</reference>
<dbReference type="GO" id="GO:0005829">
    <property type="term" value="C:cytosol"/>
    <property type="evidence" value="ECO:0007669"/>
    <property type="project" value="TreeGrafter"/>
</dbReference>
<comment type="caution">
    <text evidence="12">The sequence shown here is derived from an EMBL/GenBank/DDBJ whole genome shotgun (WGS) entry which is preliminary data.</text>
</comment>
<dbReference type="NCBIfam" id="TIGR00042">
    <property type="entry name" value="RdgB/HAM1 family non-canonical purine NTP pyrophosphatase"/>
    <property type="match status" value="1"/>
</dbReference>
<dbReference type="GO" id="GO:0009146">
    <property type="term" value="P:purine nucleoside triphosphate catabolic process"/>
    <property type="evidence" value="ECO:0007669"/>
    <property type="project" value="UniProtKB-UniRule"/>
</dbReference>
<dbReference type="InterPro" id="IPR020922">
    <property type="entry name" value="dITP/XTP_pyrophosphatase"/>
</dbReference>
<sequence>MKRKFVFATNNAHKLEEVTAILGNRIELLSLKDINCHTDIPETADTLEGNALLKAQYIQENYQMDCFADDTGLEVEALNGEPGVYSARYAGDGHNAEANMLKLLHVMEGIENRKAQFRTVFALIIDGKEHLFEGVIKGEIIKTRRGNSGFGYDPVFVPEGYSQTFAEMGNELKNKISHRAIATNKLCKFLNSIQ</sequence>
<evidence type="ECO:0000256" key="5">
    <source>
        <dbReference type="ARBA" id="ARBA00022801"/>
    </source>
</evidence>
<dbReference type="HAMAP" id="MF_01405">
    <property type="entry name" value="Non_canon_purine_NTPase"/>
    <property type="match status" value="1"/>
</dbReference>
<evidence type="ECO:0000256" key="9">
    <source>
        <dbReference type="ARBA" id="ARBA00052017"/>
    </source>
</evidence>
<dbReference type="GO" id="GO:0046872">
    <property type="term" value="F:metal ion binding"/>
    <property type="evidence" value="ECO:0007669"/>
    <property type="project" value="UniProtKB-KW"/>
</dbReference>
<evidence type="ECO:0000256" key="7">
    <source>
        <dbReference type="ARBA" id="ARBA00023080"/>
    </source>
</evidence>
<comment type="catalytic activity">
    <reaction evidence="8 10">
        <text>dITP + H2O = dIMP + diphosphate + H(+)</text>
        <dbReference type="Rhea" id="RHEA:28342"/>
        <dbReference type="ChEBI" id="CHEBI:15377"/>
        <dbReference type="ChEBI" id="CHEBI:15378"/>
        <dbReference type="ChEBI" id="CHEBI:33019"/>
        <dbReference type="ChEBI" id="CHEBI:61194"/>
        <dbReference type="ChEBI" id="CHEBI:61382"/>
        <dbReference type="EC" id="3.6.1.66"/>
    </reaction>
</comment>
<keyword evidence="6 10" id="KW-0460">Magnesium</keyword>
<organism evidence="12 13">
    <name type="scientific">Bacteroides oleiciplenus</name>
    <dbReference type="NCBI Taxonomy" id="626931"/>
    <lineage>
        <taxon>Bacteria</taxon>
        <taxon>Pseudomonadati</taxon>
        <taxon>Bacteroidota</taxon>
        <taxon>Bacteroidia</taxon>
        <taxon>Bacteroidales</taxon>
        <taxon>Bacteroidaceae</taxon>
        <taxon>Bacteroides</taxon>
    </lineage>
</organism>